<accession>A0A366M2K1</accession>
<dbReference type="OrthoDB" id="4228653at2"/>
<organism evidence="1 2">
    <name type="scientific">Spongiactinospora rosea</name>
    <dbReference type="NCBI Taxonomy" id="2248750"/>
    <lineage>
        <taxon>Bacteria</taxon>
        <taxon>Bacillati</taxon>
        <taxon>Actinomycetota</taxon>
        <taxon>Actinomycetes</taxon>
        <taxon>Streptosporangiales</taxon>
        <taxon>Streptosporangiaceae</taxon>
        <taxon>Spongiactinospora</taxon>
    </lineage>
</organism>
<evidence type="ECO:0000313" key="1">
    <source>
        <dbReference type="EMBL" id="RBQ20033.1"/>
    </source>
</evidence>
<protein>
    <submittedName>
        <fullName evidence="1">Uncharacterized protein</fullName>
    </submittedName>
</protein>
<gene>
    <name evidence="1" type="ORF">DP939_09380</name>
</gene>
<dbReference type="EMBL" id="QMEY01000003">
    <property type="protein sequence ID" value="RBQ20033.1"/>
    <property type="molecule type" value="Genomic_DNA"/>
</dbReference>
<evidence type="ECO:0000313" key="2">
    <source>
        <dbReference type="Proteomes" id="UP000253303"/>
    </source>
</evidence>
<dbReference type="AlphaFoldDB" id="A0A366M2K1"/>
<comment type="caution">
    <text evidence="1">The sequence shown here is derived from an EMBL/GenBank/DDBJ whole genome shotgun (WGS) entry which is preliminary data.</text>
</comment>
<dbReference type="RefSeq" id="WP_113980238.1">
    <property type="nucleotide sequence ID" value="NZ_QMEY01000003.1"/>
</dbReference>
<proteinExistence type="predicted"/>
<reference evidence="1 2" key="1">
    <citation type="submission" date="2018-06" db="EMBL/GenBank/DDBJ databases">
        <title>Sphaerisporangium craniellae sp. nov., isolated from a marine sponge in the South China Sea.</title>
        <authorList>
            <person name="Li L."/>
        </authorList>
    </citation>
    <scope>NUCLEOTIDE SEQUENCE [LARGE SCALE GENOMIC DNA]</scope>
    <source>
        <strain evidence="1 2">LHW63015</strain>
    </source>
</reference>
<name>A0A366M2K1_9ACTN</name>
<dbReference type="Proteomes" id="UP000253303">
    <property type="component" value="Unassembled WGS sequence"/>
</dbReference>
<keyword evidence="2" id="KW-1185">Reference proteome</keyword>
<sequence length="94" mass="10211">MEDGTEAAILSLVAELDGPIDDEHPDVAVTDDGSSWSISAFQDGALVLEKLDDSDIAPRHMRNISRAEMVRAMAMLAQGNVADLQQLDWLPGYQ</sequence>